<feature type="coiled-coil region" evidence="1">
    <location>
        <begin position="29"/>
        <end position="63"/>
    </location>
</feature>
<keyword evidence="3" id="KW-1185">Reference proteome</keyword>
<evidence type="ECO:0000313" key="2">
    <source>
        <dbReference type="EMBL" id="MBC5787727.1"/>
    </source>
</evidence>
<reference evidence="2 3" key="1">
    <citation type="submission" date="2020-08" db="EMBL/GenBank/DDBJ databases">
        <title>Genome public.</title>
        <authorList>
            <person name="Liu C."/>
            <person name="Sun Q."/>
        </authorList>
    </citation>
    <scope>NUCLEOTIDE SEQUENCE [LARGE SCALE GENOMIC DNA]</scope>
    <source>
        <strain evidence="2 3">NSJ-27</strain>
    </source>
</reference>
<dbReference type="InterPro" id="IPR054688">
    <property type="entry name" value="CD1247_N"/>
</dbReference>
<dbReference type="NCBIfam" id="NF045650">
    <property type="entry name" value="CD1247_Nterm"/>
    <property type="match status" value="1"/>
</dbReference>
<accession>A0ABR7IRG0</accession>
<organism evidence="2 3">
    <name type="scientific">Clostridium facile</name>
    <dbReference type="NCBI Taxonomy" id="2763035"/>
    <lineage>
        <taxon>Bacteria</taxon>
        <taxon>Bacillati</taxon>
        <taxon>Bacillota</taxon>
        <taxon>Clostridia</taxon>
        <taxon>Eubacteriales</taxon>
        <taxon>Clostridiaceae</taxon>
        <taxon>Clostridium</taxon>
    </lineage>
</organism>
<dbReference type="RefSeq" id="WP_186996569.1">
    <property type="nucleotide sequence ID" value="NZ_JACOQK010000001.1"/>
</dbReference>
<comment type="caution">
    <text evidence="2">The sequence shown here is derived from an EMBL/GenBank/DDBJ whole genome shotgun (WGS) entry which is preliminary data.</text>
</comment>
<sequence>MNLTEKVAYIKGLSDGLKLDDNKDEVKVLKAITDLLEDLALTVADLEDAADETTELLDVLDEDLGAVEEVVYGEDCGCGCEEDDCDCCDDDEDLYEVTCPTCGDTICVNEEMLDEGAIACPNCGENLEFDFGPDLDMEEEPAE</sequence>
<keyword evidence="1" id="KW-0175">Coiled coil</keyword>
<proteinExistence type="predicted"/>
<evidence type="ECO:0000256" key="1">
    <source>
        <dbReference type="SAM" id="Coils"/>
    </source>
</evidence>
<protein>
    <recommendedName>
        <fullName evidence="4">HPt domain-containing protein</fullName>
    </recommendedName>
</protein>
<dbReference type="EMBL" id="JACOQK010000001">
    <property type="protein sequence ID" value="MBC5787727.1"/>
    <property type="molecule type" value="Genomic_DNA"/>
</dbReference>
<dbReference type="Proteomes" id="UP000649151">
    <property type="component" value="Unassembled WGS sequence"/>
</dbReference>
<gene>
    <name evidence="2" type="ORF">H8Z77_06820</name>
</gene>
<name>A0ABR7IRG0_9CLOT</name>
<evidence type="ECO:0008006" key="4">
    <source>
        <dbReference type="Google" id="ProtNLM"/>
    </source>
</evidence>
<evidence type="ECO:0000313" key="3">
    <source>
        <dbReference type="Proteomes" id="UP000649151"/>
    </source>
</evidence>